<evidence type="ECO:0000256" key="6">
    <source>
        <dbReference type="ARBA" id="ARBA00022835"/>
    </source>
</evidence>
<comment type="similarity">
    <text evidence="3">Belongs to the RRP40 family.</text>
</comment>
<dbReference type="GO" id="GO:0000176">
    <property type="term" value="C:nuclear exosome (RNase complex)"/>
    <property type="evidence" value="ECO:0007669"/>
    <property type="project" value="EnsemblFungi"/>
</dbReference>
<keyword evidence="4" id="KW-0963">Cytoplasm</keyword>
<dbReference type="SUPFAM" id="SSF50249">
    <property type="entry name" value="Nucleic acid-binding proteins"/>
    <property type="match status" value="1"/>
</dbReference>
<dbReference type="GO" id="GO:0000467">
    <property type="term" value="P:exonucleolytic trimming to generate mature 3'-end of 5.8S rRNA from tricistronic rRNA transcript (SSU-rRNA, 5.8S rRNA, LSU-rRNA)"/>
    <property type="evidence" value="ECO:0007669"/>
    <property type="project" value="EnsemblFungi"/>
</dbReference>
<dbReference type="Gene3D" id="3.30.1370.10">
    <property type="entry name" value="K Homology domain, type 1"/>
    <property type="match status" value="1"/>
</dbReference>
<evidence type="ECO:0000256" key="5">
    <source>
        <dbReference type="ARBA" id="ARBA00022552"/>
    </source>
</evidence>
<evidence type="ECO:0000256" key="1">
    <source>
        <dbReference type="ARBA" id="ARBA00004496"/>
    </source>
</evidence>
<keyword evidence="7" id="KW-0694">RNA-binding</keyword>
<evidence type="ECO:0000256" key="4">
    <source>
        <dbReference type="ARBA" id="ARBA00022490"/>
    </source>
</evidence>
<keyword evidence="5" id="KW-0698">rRNA processing</keyword>
<dbReference type="Pfam" id="PF21262">
    <property type="entry name" value="RRP40_S1"/>
    <property type="match status" value="1"/>
</dbReference>
<dbReference type="OrthoDB" id="340500at2759"/>
<dbReference type="InterPro" id="IPR049469">
    <property type="entry name" value="RRP40_KH-I"/>
</dbReference>
<dbReference type="InterPro" id="IPR036612">
    <property type="entry name" value="KH_dom_type_1_sf"/>
</dbReference>
<sequence>MSTEPVFVLPGDHIDPEYIPSHPTKPLRLGPGLRHVPPNDILPTLAGQLVTDRPKNAIRVENSEGRYIPRIGELVIGTVQKSAADAYSVSLSDYTAPALLPHLAFESASKKTRPNLASGALVYARVSSANKHMDAEVECVNPSTGKADGLGPLTGGMVFRISLGMARRLMLPRSVQDGKLVVLEELGAAGLQFETATGRNGRFWIHSENTKTIIAVGKAVQETDGRRLGIEDQKKLVRKIIKEMT</sequence>
<dbReference type="InterPro" id="IPR026699">
    <property type="entry name" value="Exosome_RNA_bind1/RRP40/RRP4"/>
</dbReference>
<comment type="caution">
    <text evidence="12">The sequence shown here is derived from an EMBL/GenBank/DDBJ whole genome shotgun (WGS) entry which is preliminary data.</text>
</comment>
<keyword evidence="13" id="KW-1185">Reference proteome</keyword>
<dbReference type="FunFam" id="2.40.50.140:FF:000127">
    <property type="entry name" value="Exosome complex component RRP40"/>
    <property type="match status" value="1"/>
</dbReference>
<dbReference type="PANTHER" id="PTHR21321:SF1">
    <property type="entry name" value="EXOSOME COMPLEX COMPONENT RRP40"/>
    <property type="match status" value="1"/>
</dbReference>
<evidence type="ECO:0000256" key="8">
    <source>
        <dbReference type="ARBA" id="ARBA00023242"/>
    </source>
</evidence>
<evidence type="ECO:0000313" key="13">
    <source>
        <dbReference type="Proteomes" id="UP000078544"/>
    </source>
</evidence>
<dbReference type="GO" id="GO:0071035">
    <property type="term" value="P:nuclear polyadenylation-dependent rRNA catabolic process"/>
    <property type="evidence" value="ECO:0007669"/>
    <property type="project" value="EnsemblFungi"/>
</dbReference>
<evidence type="ECO:0000256" key="7">
    <source>
        <dbReference type="ARBA" id="ARBA00022884"/>
    </source>
</evidence>
<dbReference type="CDD" id="cd05790">
    <property type="entry name" value="S1_Rrp40"/>
    <property type="match status" value="1"/>
</dbReference>
<keyword evidence="6" id="KW-0271">Exosome</keyword>
<dbReference type="InterPro" id="IPR037319">
    <property type="entry name" value="Rrp40_S1"/>
</dbReference>
<evidence type="ECO:0000259" key="10">
    <source>
        <dbReference type="Pfam" id="PF15985"/>
    </source>
</evidence>
<dbReference type="GO" id="GO:0003723">
    <property type="term" value="F:RNA binding"/>
    <property type="evidence" value="ECO:0007669"/>
    <property type="project" value="UniProtKB-KW"/>
</dbReference>
<evidence type="ECO:0000313" key="12">
    <source>
        <dbReference type="EMBL" id="KZZ90460.1"/>
    </source>
</evidence>
<dbReference type="GO" id="GO:0034475">
    <property type="term" value="P:U4 snRNA 3'-end processing"/>
    <property type="evidence" value="ECO:0007669"/>
    <property type="project" value="TreeGrafter"/>
</dbReference>
<dbReference type="Gene3D" id="2.40.50.100">
    <property type="match status" value="1"/>
</dbReference>
<protein>
    <recommendedName>
        <fullName evidence="9">Ribosomal RNA-processing protein 40</fullName>
    </recommendedName>
</protein>
<dbReference type="GO" id="GO:0071038">
    <property type="term" value="P:TRAMP-dependent tRNA surveillance pathway"/>
    <property type="evidence" value="ECO:0007669"/>
    <property type="project" value="EnsemblFungi"/>
</dbReference>
<dbReference type="GO" id="GO:0071051">
    <property type="term" value="P:poly(A)-dependent snoRNA 3'-end processing"/>
    <property type="evidence" value="ECO:0007669"/>
    <property type="project" value="TreeGrafter"/>
</dbReference>
<dbReference type="InterPro" id="IPR041054">
    <property type="entry name" value="Rrp40_N_euk"/>
</dbReference>
<dbReference type="InterPro" id="IPR012340">
    <property type="entry name" value="NA-bd_OB-fold"/>
</dbReference>
<dbReference type="Pfam" id="PF15985">
    <property type="entry name" value="KH_6"/>
    <property type="match status" value="1"/>
</dbReference>
<dbReference type="GO" id="GO:0030145">
    <property type="term" value="F:manganese ion binding"/>
    <property type="evidence" value="ECO:0007669"/>
    <property type="project" value="EnsemblFungi"/>
</dbReference>
<dbReference type="Pfam" id="PF18311">
    <property type="entry name" value="Rrp40_N"/>
    <property type="match status" value="1"/>
</dbReference>
<evidence type="ECO:0000256" key="3">
    <source>
        <dbReference type="ARBA" id="ARBA00007841"/>
    </source>
</evidence>
<feature type="domain" description="Exosome complex exonuclease Rrp40 N-terminal" evidence="11">
    <location>
        <begin position="27"/>
        <end position="66"/>
    </location>
</feature>
<dbReference type="GO" id="GO:0005730">
    <property type="term" value="C:nucleolus"/>
    <property type="evidence" value="ECO:0007669"/>
    <property type="project" value="UniProtKB-SubCell"/>
</dbReference>
<evidence type="ECO:0000256" key="9">
    <source>
        <dbReference type="ARBA" id="ARBA00030615"/>
    </source>
</evidence>
<dbReference type="AlphaFoldDB" id="A0A166NJR0"/>
<dbReference type="PANTHER" id="PTHR21321">
    <property type="entry name" value="PNAS-3 RELATED"/>
    <property type="match status" value="1"/>
</dbReference>
<dbReference type="InterPro" id="IPR004088">
    <property type="entry name" value="KH_dom_type_1"/>
</dbReference>
<dbReference type="SUPFAM" id="SSF54791">
    <property type="entry name" value="Eukaryotic type KH-domain (KH-domain type I)"/>
    <property type="match status" value="1"/>
</dbReference>
<dbReference type="STRING" id="1081109.A0A166NJR0"/>
<dbReference type="CDD" id="cd22526">
    <property type="entry name" value="KH-I_Rrp40"/>
    <property type="match status" value="1"/>
</dbReference>
<dbReference type="GO" id="GO:0071034">
    <property type="term" value="P:CUT catabolic process"/>
    <property type="evidence" value="ECO:0007669"/>
    <property type="project" value="TreeGrafter"/>
</dbReference>
<reference evidence="12 13" key="1">
    <citation type="journal article" date="2016" name="Genome Biol. Evol.">
        <title>Divergent and convergent evolution of fungal pathogenicity.</title>
        <authorList>
            <person name="Shang Y."/>
            <person name="Xiao G."/>
            <person name="Zheng P."/>
            <person name="Cen K."/>
            <person name="Zhan S."/>
            <person name="Wang C."/>
        </authorList>
    </citation>
    <scope>NUCLEOTIDE SEQUENCE [LARGE SCALE GENOMIC DNA]</scope>
    <source>
        <strain evidence="12 13">RCEF 2490</strain>
    </source>
</reference>
<dbReference type="Gene3D" id="2.40.50.140">
    <property type="entry name" value="Nucleic acid-binding proteins"/>
    <property type="match status" value="1"/>
</dbReference>
<evidence type="ECO:0000256" key="2">
    <source>
        <dbReference type="ARBA" id="ARBA00004604"/>
    </source>
</evidence>
<feature type="domain" description="K Homology" evidence="10">
    <location>
        <begin position="156"/>
        <end position="210"/>
    </location>
</feature>
<dbReference type="GO" id="GO:0000177">
    <property type="term" value="C:cytoplasmic exosome (RNase complex)"/>
    <property type="evidence" value="ECO:0007669"/>
    <property type="project" value="EnsemblFungi"/>
</dbReference>
<dbReference type="EMBL" id="AZGY01000021">
    <property type="protein sequence ID" value="KZZ90460.1"/>
    <property type="molecule type" value="Genomic_DNA"/>
</dbReference>
<dbReference type="FunFam" id="2.40.50.100:FF:000073">
    <property type="entry name" value="Putative Exosome complex component RRP40"/>
    <property type="match status" value="1"/>
</dbReference>
<organism evidence="12 13">
    <name type="scientific">Moelleriella libera RCEF 2490</name>
    <dbReference type="NCBI Taxonomy" id="1081109"/>
    <lineage>
        <taxon>Eukaryota</taxon>
        <taxon>Fungi</taxon>
        <taxon>Dikarya</taxon>
        <taxon>Ascomycota</taxon>
        <taxon>Pezizomycotina</taxon>
        <taxon>Sordariomycetes</taxon>
        <taxon>Hypocreomycetidae</taxon>
        <taxon>Hypocreales</taxon>
        <taxon>Clavicipitaceae</taxon>
        <taxon>Moelleriella</taxon>
    </lineage>
</organism>
<keyword evidence="8" id="KW-0539">Nucleus</keyword>
<accession>A0A166NJR0</accession>
<dbReference type="Proteomes" id="UP000078544">
    <property type="component" value="Unassembled WGS sequence"/>
</dbReference>
<comment type="subcellular location">
    <subcellularLocation>
        <location evidence="1">Cytoplasm</location>
    </subcellularLocation>
    <subcellularLocation>
        <location evidence="2">Nucleus</location>
        <location evidence="2">Nucleolus</location>
    </subcellularLocation>
</comment>
<proteinExistence type="inferred from homology"/>
<gene>
    <name evidence="12" type="ORF">AAL_07146</name>
</gene>
<evidence type="ECO:0000259" key="11">
    <source>
        <dbReference type="Pfam" id="PF18311"/>
    </source>
</evidence>
<name>A0A166NJR0_9HYPO</name>